<dbReference type="InterPro" id="IPR036770">
    <property type="entry name" value="Ankyrin_rpt-contain_sf"/>
</dbReference>
<gene>
    <name evidence="3" type="ORF">MNBD_ALPHA02-2032</name>
</gene>
<dbReference type="AlphaFoldDB" id="A0A3B0RQB5"/>
<name>A0A3B0RQB5_9ZZZZ</name>
<dbReference type="SUPFAM" id="SSF48403">
    <property type="entry name" value="Ankyrin repeat"/>
    <property type="match status" value="1"/>
</dbReference>
<keyword evidence="1" id="KW-0677">Repeat</keyword>
<evidence type="ECO:0000256" key="1">
    <source>
        <dbReference type="ARBA" id="ARBA00022737"/>
    </source>
</evidence>
<accession>A0A3B0RQB5</accession>
<evidence type="ECO:0000313" key="3">
    <source>
        <dbReference type="EMBL" id="VAV86703.1"/>
    </source>
</evidence>
<protein>
    <submittedName>
        <fullName evidence="3">Uncharacterized protein</fullName>
    </submittedName>
</protein>
<dbReference type="PROSITE" id="PS50088">
    <property type="entry name" value="ANK_REPEAT"/>
    <property type="match status" value="4"/>
</dbReference>
<dbReference type="Pfam" id="PF12796">
    <property type="entry name" value="Ank_2"/>
    <property type="match status" value="1"/>
</dbReference>
<reference evidence="3" key="1">
    <citation type="submission" date="2018-06" db="EMBL/GenBank/DDBJ databases">
        <authorList>
            <person name="Zhirakovskaya E."/>
        </authorList>
    </citation>
    <scope>NUCLEOTIDE SEQUENCE</scope>
</reference>
<evidence type="ECO:0000256" key="2">
    <source>
        <dbReference type="ARBA" id="ARBA00023043"/>
    </source>
</evidence>
<organism evidence="3">
    <name type="scientific">hydrothermal vent metagenome</name>
    <dbReference type="NCBI Taxonomy" id="652676"/>
    <lineage>
        <taxon>unclassified sequences</taxon>
        <taxon>metagenomes</taxon>
        <taxon>ecological metagenomes</taxon>
    </lineage>
</organism>
<sequence length="189" mass="20359">MRLGKFFGLLLIISSLAVIGGISAVQAQNYSASYKFLKAIKKLNYRDIKIAIEKGVNVNTRDYDDQTTPLILAVKMKEASLVKYLLASGAKPDLYGKDGKTPLVIAAGLGDKTLAALLISAKADLDLADKNGTTPLIAAVLARKGQVVKLLLDSGADYTLEDYSGRSPLQHAKDNRRRRLVKILEDAGA</sequence>
<dbReference type="PANTHER" id="PTHR24171">
    <property type="entry name" value="ANKYRIN REPEAT DOMAIN-CONTAINING PROTEIN 39-RELATED"/>
    <property type="match status" value="1"/>
</dbReference>
<dbReference type="Gene3D" id="1.25.40.20">
    <property type="entry name" value="Ankyrin repeat-containing domain"/>
    <property type="match status" value="1"/>
</dbReference>
<dbReference type="InterPro" id="IPR002110">
    <property type="entry name" value="Ankyrin_rpt"/>
</dbReference>
<dbReference type="EMBL" id="UOED01000014">
    <property type="protein sequence ID" value="VAV86703.1"/>
    <property type="molecule type" value="Genomic_DNA"/>
</dbReference>
<proteinExistence type="predicted"/>
<dbReference type="SMART" id="SM00248">
    <property type="entry name" value="ANK"/>
    <property type="match status" value="3"/>
</dbReference>
<dbReference type="PRINTS" id="PR01415">
    <property type="entry name" value="ANKYRIN"/>
</dbReference>
<keyword evidence="2" id="KW-0040">ANK repeat</keyword>
<dbReference type="PROSITE" id="PS50297">
    <property type="entry name" value="ANK_REP_REGION"/>
    <property type="match status" value="4"/>
</dbReference>